<evidence type="ECO:0000256" key="1">
    <source>
        <dbReference type="ARBA" id="ARBA00004170"/>
    </source>
</evidence>
<keyword evidence="5" id="KW-0406">Ion transport</keyword>
<evidence type="ECO:0000256" key="4">
    <source>
        <dbReference type="ARBA" id="ARBA00022781"/>
    </source>
</evidence>
<dbReference type="InterPro" id="IPR000131">
    <property type="entry name" value="ATP_synth_F1_gsu"/>
</dbReference>
<keyword evidence="8" id="KW-0066">ATP synthesis</keyword>
<gene>
    <name evidence="10" type="primary">ATP5C1</name>
    <name evidence="11" type="ORF">TSPGSL018_21901</name>
    <name evidence="10" type="ORF">TSPGSL018_3646</name>
</gene>
<dbReference type="EMBL" id="GBEZ01009763">
    <property type="protein sequence ID" value="JAC75850.1"/>
    <property type="molecule type" value="Transcribed_RNA"/>
</dbReference>
<dbReference type="InterPro" id="IPR023632">
    <property type="entry name" value="ATP_synth_F1_gsu_CS"/>
</dbReference>
<dbReference type="GO" id="GO:0045259">
    <property type="term" value="C:proton-transporting ATP synthase complex"/>
    <property type="evidence" value="ECO:0007669"/>
    <property type="project" value="UniProtKB-KW"/>
</dbReference>
<keyword evidence="7" id="KW-0139">CF(1)</keyword>
<evidence type="ECO:0000256" key="6">
    <source>
        <dbReference type="ARBA" id="ARBA00023136"/>
    </source>
</evidence>
<dbReference type="PRINTS" id="PR00126">
    <property type="entry name" value="ATPASEGAMMA"/>
</dbReference>
<evidence type="ECO:0000313" key="11">
    <source>
        <dbReference type="EMBL" id="JAC75850.1"/>
    </source>
</evidence>
<dbReference type="HAMAP" id="MF_00815">
    <property type="entry name" value="ATP_synth_gamma_bact"/>
    <property type="match status" value="1"/>
</dbReference>
<dbReference type="NCBIfam" id="TIGR01146">
    <property type="entry name" value="ATPsyn_F1gamma"/>
    <property type="match status" value="1"/>
</dbReference>
<proteinExistence type="inferred from homology"/>
<evidence type="ECO:0000256" key="9">
    <source>
        <dbReference type="ARBA" id="ARBA00031066"/>
    </source>
</evidence>
<dbReference type="EMBL" id="GBEZ01015505">
    <property type="protein sequence ID" value="JAC70665.1"/>
    <property type="molecule type" value="Transcribed_RNA"/>
</dbReference>
<evidence type="ECO:0000256" key="5">
    <source>
        <dbReference type="ARBA" id="ARBA00023065"/>
    </source>
</evidence>
<accession>A0A061RJ61</accession>
<dbReference type="Pfam" id="PF00231">
    <property type="entry name" value="ATP-synt"/>
    <property type="match status" value="1"/>
</dbReference>
<sequence>MAIRRALSEGYARGAAFKALVNNSCEKLLPAPVTAVKSFQADELAAGSVGPFGVRHSLQQVKMRMRSVGNTKKITAAMKMVAASKMRVAETVSDRSRGMVEPFIKVLGDNPDVDAPKNLVVPITSDKGLCGGINTTVVKYTRQVNNIVTLDKDGSEKEVKIAMLGEKARPQLARSDADKVVYSAAEHTKQRPNFALASMLAEDLLKCDADVTRIVYNRFVSAISYKPTIATVLSAECLEKQLESGGLLDQYEVEGPDRQELLMDLSEFHLAATMYNAIAENASSENASRVAAMESSTKNASEMLQKLTLLYNRSRQATITNELIEIISGASALDDA</sequence>
<evidence type="ECO:0000313" key="10">
    <source>
        <dbReference type="EMBL" id="JAC70665.1"/>
    </source>
</evidence>
<organism evidence="10">
    <name type="scientific">Tetraselmis sp. GSL018</name>
    <dbReference type="NCBI Taxonomy" id="582737"/>
    <lineage>
        <taxon>Eukaryota</taxon>
        <taxon>Viridiplantae</taxon>
        <taxon>Chlorophyta</taxon>
        <taxon>core chlorophytes</taxon>
        <taxon>Chlorodendrophyceae</taxon>
        <taxon>Chlorodendrales</taxon>
        <taxon>Chlorodendraceae</taxon>
        <taxon>Tetraselmis</taxon>
    </lineage>
</organism>
<dbReference type="PANTHER" id="PTHR11693">
    <property type="entry name" value="ATP SYNTHASE GAMMA CHAIN"/>
    <property type="match status" value="1"/>
</dbReference>
<keyword evidence="3" id="KW-0813">Transport</keyword>
<dbReference type="CDD" id="cd12151">
    <property type="entry name" value="F1-ATPase_gamma"/>
    <property type="match status" value="1"/>
</dbReference>
<dbReference type="Gene3D" id="3.40.1380.10">
    <property type="match status" value="1"/>
</dbReference>
<name>A0A061RJ61_9CHLO</name>
<protein>
    <recommendedName>
        <fullName evidence="9">F-ATPase gamma subunit</fullName>
    </recommendedName>
</protein>
<comment type="subcellular location">
    <subcellularLocation>
        <location evidence="1">Membrane</location>
        <topology evidence="1">Peripheral membrane protein</topology>
    </subcellularLocation>
</comment>
<evidence type="ECO:0000256" key="8">
    <source>
        <dbReference type="ARBA" id="ARBA00023310"/>
    </source>
</evidence>
<dbReference type="InterPro" id="IPR035968">
    <property type="entry name" value="ATP_synth_F1_ATPase_gsu"/>
</dbReference>
<dbReference type="PIRSF" id="PIRSF039089">
    <property type="entry name" value="ATP_synthase_gamma"/>
    <property type="match status" value="1"/>
</dbReference>
<dbReference type="PROSITE" id="PS00153">
    <property type="entry name" value="ATPASE_GAMMA"/>
    <property type="match status" value="1"/>
</dbReference>
<evidence type="ECO:0000256" key="2">
    <source>
        <dbReference type="ARBA" id="ARBA00007681"/>
    </source>
</evidence>
<evidence type="ECO:0000256" key="3">
    <source>
        <dbReference type="ARBA" id="ARBA00022448"/>
    </source>
</evidence>
<comment type="similarity">
    <text evidence="2">Belongs to the ATPase gamma chain family.</text>
</comment>
<reference evidence="10" key="1">
    <citation type="submission" date="2014-05" db="EMBL/GenBank/DDBJ databases">
        <title>The transcriptome of the halophilic microalga Tetraselmis sp. GSL018 isolated from the Great Salt Lake, Utah.</title>
        <authorList>
            <person name="Jinkerson R.E."/>
            <person name="D'Adamo S."/>
            <person name="Posewitz M.C."/>
        </authorList>
    </citation>
    <scope>NUCLEOTIDE SEQUENCE</scope>
    <source>
        <strain evidence="10">GSL018</strain>
    </source>
</reference>
<keyword evidence="6" id="KW-0472">Membrane</keyword>
<keyword evidence="4" id="KW-0375">Hydrogen ion transport</keyword>
<dbReference type="Gene3D" id="1.10.287.80">
    <property type="entry name" value="ATP synthase, gamma subunit, helix hairpin domain"/>
    <property type="match status" value="1"/>
</dbReference>
<dbReference type="SUPFAM" id="SSF52943">
    <property type="entry name" value="ATP synthase (F1-ATPase), gamma subunit"/>
    <property type="match status" value="1"/>
</dbReference>
<dbReference type="GO" id="GO:0046933">
    <property type="term" value="F:proton-transporting ATP synthase activity, rotational mechanism"/>
    <property type="evidence" value="ECO:0007669"/>
    <property type="project" value="InterPro"/>
</dbReference>
<dbReference type="AlphaFoldDB" id="A0A061RJ61"/>
<dbReference type="PANTHER" id="PTHR11693:SF22">
    <property type="entry name" value="ATP SYNTHASE SUBUNIT GAMMA, MITOCHONDRIAL"/>
    <property type="match status" value="1"/>
</dbReference>
<evidence type="ECO:0000256" key="7">
    <source>
        <dbReference type="ARBA" id="ARBA00023196"/>
    </source>
</evidence>